<proteinExistence type="predicted"/>
<dbReference type="EMBL" id="JBHSCL010000010">
    <property type="protein sequence ID" value="MFC4221928.1"/>
    <property type="molecule type" value="Genomic_DNA"/>
</dbReference>
<evidence type="ECO:0000313" key="1">
    <source>
        <dbReference type="EMBL" id="MFC4221928.1"/>
    </source>
</evidence>
<name>A0ABV8PP60_9FLAO</name>
<keyword evidence="2" id="KW-1185">Reference proteome</keyword>
<dbReference type="Proteomes" id="UP001595841">
    <property type="component" value="Unassembled WGS sequence"/>
</dbReference>
<organism evidence="1 2">
    <name type="scientific">Flagellimonas marina</name>
    <dbReference type="NCBI Taxonomy" id="1775168"/>
    <lineage>
        <taxon>Bacteria</taxon>
        <taxon>Pseudomonadati</taxon>
        <taxon>Bacteroidota</taxon>
        <taxon>Flavobacteriia</taxon>
        <taxon>Flavobacteriales</taxon>
        <taxon>Flavobacteriaceae</taxon>
        <taxon>Flagellimonas</taxon>
    </lineage>
</organism>
<accession>A0ABV8PP60</accession>
<gene>
    <name evidence="1" type="ORF">ACFOWS_17375</name>
</gene>
<dbReference type="RefSeq" id="WP_379767372.1">
    <property type="nucleotide sequence ID" value="NZ_JBHSCL010000010.1"/>
</dbReference>
<protein>
    <submittedName>
        <fullName evidence="1">Uncharacterized protein</fullName>
    </submittedName>
</protein>
<reference evidence="2" key="1">
    <citation type="journal article" date="2019" name="Int. J. Syst. Evol. Microbiol.">
        <title>The Global Catalogue of Microorganisms (GCM) 10K type strain sequencing project: providing services to taxonomists for standard genome sequencing and annotation.</title>
        <authorList>
            <consortium name="The Broad Institute Genomics Platform"/>
            <consortium name="The Broad Institute Genome Sequencing Center for Infectious Disease"/>
            <person name="Wu L."/>
            <person name="Ma J."/>
        </authorList>
    </citation>
    <scope>NUCLEOTIDE SEQUENCE [LARGE SCALE GENOMIC DNA]</scope>
    <source>
        <strain evidence="2">CGMCC 1.15774</strain>
    </source>
</reference>
<comment type="caution">
    <text evidence="1">The sequence shown here is derived from an EMBL/GenBank/DDBJ whole genome shotgun (WGS) entry which is preliminary data.</text>
</comment>
<evidence type="ECO:0000313" key="2">
    <source>
        <dbReference type="Proteomes" id="UP001595841"/>
    </source>
</evidence>
<sequence>MGGSIMSDKIRKIHQAWLCTEPTMLRYGCVFGLVDNDPQQDIATSPVVEYAIPANKSFVEVVTRSGTTYHIVNPDNDFIKDILKYMDDC</sequence>